<dbReference type="PANTHER" id="PTHR34404">
    <property type="entry name" value="REGULATORY PROTEIN, FMDB FAMILY"/>
    <property type="match status" value="1"/>
</dbReference>
<evidence type="ECO:0000259" key="2">
    <source>
        <dbReference type="SMART" id="SM00834"/>
    </source>
</evidence>
<feature type="compositionally biased region" description="Basic and acidic residues" evidence="1">
    <location>
        <begin position="63"/>
        <end position="72"/>
    </location>
</feature>
<dbReference type="PANTHER" id="PTHR34404:SF2">
    <property type="entry name" value="CONSERVED SERINE RICH PROTEIN"/>
    <property type="match status" value="1"/>
</dbReference>
<feature type="domain" description="Putative regulatory protein FmdB zinc ribbon" evidence="2">
    <location>
        <begin position="1"/>
        <end position="40"/>
    </location>
</feature>
<protein>
    <recommendedName>
        <fullName evidence="2">Putative regulatory protein FmdB zinc ribbon domain-containing protein</fullName>
    </recommendedName>
</protein>
<gene>
    <name evidence="3" type="ORF">METZ01_LOCUS192181</name>
</gene>
<feature type="compositionally biased region" description="Polar residues" evidence="1">
    <location>
        <begin position="73"/>
        <end position="92"/>
    </location>
</feature>
<evidence type="ECO:0000256" key="1">
    <source>
        <dbReference type="SAM" id="MobiDB-lite"/>
    </source>
</evidence>
<dbReference type="EMBL" id="UINC01040025">
    <property type="protein sequence ID" value="SVB39327.1"/>
    <property type="molecule type" value="Genomic_DNA"/>
</dbReference>
<proteinExistence type="predicted"/>
<dbReference type="AlphaFoldDB" id="A0A382DP10"/>
<reference evidence="3" key="1">
    <citation type="submission" date="2018-05" db="EMBL/GenBank/DDBJ databases">
        <authorList>
            <person name="Lanie J.A."/>
            <person name="Ng W.-L."/>
            <person name="Kazmierczak K.M."/>
            <person name="Andrzejewski T.M."/>
            <person name="Davidsen T.M."/>
            <person name="Wayne K.J."/>
            <person name="Tettelin H."/>
            <person name="Glass J.I."/>
            <person name="Rusch D."/>
            <person name="Podicherti R."/>
            <person name="Tsui H.-C.T."/>
            <person name="Winkler M.E."/>
        </authorList>
    </citation>
    <scope>NUCLEOTIDE SEQUENCE</scope>
</reference>
<dbReference type="Pfam" id="PF09723">
    <property type="entry name" value="Zn_ribbon_8"/>
    <property type="match status" value="1"/>
</dbReference>
<name>A0A382DP10_9ZZZZ</name>
<feature type="region of interest" description="Disordered" evidence="1">
    <location>
        <begin position="63"/>
        <end position="125"/>
    </location>
</feature>
<dbReference type="SMART" id="SM00834">
    <property type="entry name" value="CxxC_CXXC_SSSS"/>
    <property type="match status" value="1"/>
</dbReference>
<sequence length="125" mass="13422">MPTYEYRCPDGHEFELFQSMSDDPTVPCPKCEKLAQRLLSGGAGFIFKGEGFYITDYRSDAYKKAASSERESTTNQGEKSGSSPKSDTPESTGSKEPKPRTESSSTPAASSGSSESAARPSKSDT</sequence>
<dbReference type="InterPro" id="IPR013429">
    <property type="entry name" value="Regulatory_FmdB_Zinc_ribbon"/>
</dbReference>
<feature type="compositionally biased region" description="Low complexity" evidence="1">
    <location>
        <begin position="102"/>
        <end position="125"/>
    </location>
</feature>
<dbReference type="NCBIfam" id="TIGR02605">
    <property type="entry name" value="CxxC_CxxC_SSSS"/>
    <property type="match status" value="1"/>
</dbReference>
<accession>A0A382DP10</accession>
<organism evidence="3">
    <name type="scientific">marine metagenome</name>
    <dbReference type="NCBI Taxonomy" id="408172"/>
    <lineage>
        <taxon>unclassified sequences</taxon>
        <taxon>metagenomes</taxon>
        <taxon>ecological metagenomes</taxon>
    </lineage>
</organism>
<evidence type="ECO:0000313" key="3">
    <source>
        <dbReference type="EMBL" id="SVB39327.1"/>
    </source>
</evidence>